<dbReference type="Proteomes" id="UP000554482">
    <property type="component" value="Unassembled WGS sequence"/>
</dbReference>
<protein>
    <submittedName>
        <fullName evidence="1">Uncharacterized protein</fullName>
    </submittedName>
</protein>
<keyword evidence="2" id="KW-1185">Reference proteome</keyword>
<evidence type="ECO:0000313" key="1">
    <source>
        <dbReference type="EMBL" id="KAF5184770.1"/>
    </source>
</evidence>
<dbReference type="EMBL" id="JABWDY010031619">
    <property type="protein sequence ID" value="KAF5184770.1"/>
    <property type="molecule type" value="Genomic_DNA"/>
</dbReference>
<proteinExistence type="predicted"/>
<dbReference type="AlphaFoldDB" id="A0A7J6VKX0"/>
<comment type="caution">
    <text evidence="1">The sequence shown here is derived from an EMBL/GenBank/DDBJ whole genome shotgun (WGS) entry which is preliminary data.</text>
</comment>
<reference evidence="1 2" key="1">
    <citation type="submission" date="2020-06" db="EMBL/GenBank/DDBJ databases">
        <title>Transcriptomic and genomic resources for Thalictrum thalictroides and T. hernandezii: Facilitating candidate gene discovery in an emerging model plant lineage.</title>
        <authorList>
            <person name="Arias T."/>
            <person name="Riano-Pachon D.M."/>
            <person name="Di Stilio V.S."/>
        </authorList>
    </citation>
    <scope>NUCLEOTIDE SEQUENCE [LARGE SCALE GENOMIC DNA]</scope>
    <source>
        <strain evidence="2">cv. WT478/WT964</strain>
        <tissue evidence="1">Leaves</tissue>
    </source>
</reference>
<organism evidence="1 2">
    <name type="scientific">Thalictrum thalictroides</name>
    <name type="common">Rue-anemone</name>
    <name type="synonym">Anemone thalictroides</name>
    <dbReference type="NCBI Taxonomy" id="46969"/>
    <lineage>
        <taxon>Eukaryota</taxon>
        <taxon>Viridiplantae</taxon>
        <taxon>Streptophyta</taxon>
        <taxon>Embryophyta</taxon>
        <taxon>Tracheophyta</taxon>
        <taxon>Spermatophyta</taxon>
        <taxon>Magnoliopsida</taxon>
        <taxon>Ranunculales</taxon>
        <taxon>Ranunculaceae</taxon>
        <taxon>Thalictroideae</taxon>
        <taxon>Thalictrum</taxon>
    </lineage>
</organism>
<sequence>MAAKLIDLDESDNSPVSLDADAETPLLWSQDNPVEVRELPDYLKEALGDKSNPKWRGSFFVDGNPKFGPIFYSDSGTIPYITMGLVFWCKLPSYAESYAAMSIFTRYAHMCSKLSLERLLEVPKLNVDLLLSTKMKVLEAKNSKLTKKVKNLRKKASQLPTTMSASIQIDGAGEPTEL</sequence>
<evidence type="ECO:0000313" key="2">
    <source>
        <dbReference type="Proteomes" id="UP000554482"/>
    </source>
</evidence>
<name>A0A7J6VKX0_THATH</name>
<accession>A0A7J6VKX0</accession>
<gene>
    <name evidence="1" type="ORF">FRX31_025643</name>
</gene>